<dbReference type="SUPFAM" id="SSF53067">
    <property type="entry name" value="Actin-like ATPase domain"/>
    <property type="match status" value="1"/>
</dbReference>
<name>A0A133KR87_BIFBI</name>
<comment type="similarity">
    <text evidence="1">Belongs to the ROK (NagC/XylR) family.</text>
</comment>
<evidence type="ECO:0000313" key="2">
    <source>
        <dbReference type="EMBL" id="KWZ82098.1"/>
    </source>
</evidence>
<dbReference type="Proteomes" id="UP000070092">
    <property type="component" value="Unassembled WGS sequence"/>
</dbReference>
<evidence type="ECO:0000313" key="3">
    <source>
        <dbReference type="Proteomes" id="UP000070092"/>
    </source>
</evidence>
<dbReference type="PATRIC" id="fig|1681.53.peg.670"/>
<dbReference type="GO" id="GO:0016740">
    <property type="term" value="F:transferase activity"/>
    <property type="evidence" value="ECO:0007669"/>
    <property type="project" value="UniProtKB-KW"/>
</dbReference>
<gene>
    <name evidence="2" type="ORF">HMPREF3196_00681</name>
</gene>
<evidence type="ECO:0000256" key="1">
    <source>
        <dbReference type="ARBA" id="ARBA00006479"/>
    </source>
</evidence>
<dbReference type="InterPro" id="IPR000600">
    <property type="entry name" value="ROK"/>
</dbReference>
<reference evidence="2 3" key="1">
    <citation type="submission" date="2016-01" db="EMBL/GenBank/DDBJ databases">
        <authorList>
            <person name="Oliw E.H."/>
        </authorList>
    </citation>
    <scope>NUCLEOTIDE SEQUENCE [LARGE SCALE GENOMIC DNA]</scope>
    <source>
        <strain evidence="2 3">MJR8628B</strain>
    </source>
</reference>
<keyword evidence="2" id="KW-0808">Transferase</keyword>
<dbReference type="AlphaFoldDB" id="A0A133KR87"/>
<comment type="caution">
    <text evidence="2">The sequence shown here is derived from an EMBL/GenBank/DDBJ whole genome shotgun (WGS) entry which is preliminary data.</text>
</comment>
<dbReference type="PANTHER" id="PTHR18964">
    <property type="entry name" value="ROK (REPRESSOR, ORF, KINASE) FAMILY"/>
    <property type="match status" value="1"/>
</dbReference>
<dbReference type="Pfam" id="PF00480">
    <property type="entry name" value="ROK"/>
    <property type="match status" value="1"/>
</dbReference>
<dbReference type="InterPro" id="IPR043129">
    <property type="entry name" value="ATPase_NBD"/>
</dbReference>
<dbReference type="PANTHER" id="PTHR18964:SF146">
    <property type="entry name" value="POLYPHOSPHATE GLUCOKINASE"/>
    <property type="match status" value="1"/>
</dbReference>
<accession>A0A133KR87</accession>
<organism evidence="2 3">
    <name type="scientific">Bifidobacterium bifidum</name>
    <dbReference type="NCBI Taxonomy" id="1681"/>
    <lineage>
        <taxon>Bacteria</taxon>
        <taxon>Bacillati</taxon>
        <taxon>Actinomycetota</taxon>
        <taxon>Actinomycetes</taxon>
        <taxon>Bifidobacteriales</taxon>
        <taxon>Bifidobacteriaceae</taxon>
        <taxon>Bifidobacterium</taxon>
    </lineage>
</organism>
<protein>
    <submittedName>
        <fullName evidence="2">Putative polyphosphate--glucose phosphotransferase</fullName>
    </submittedName>
</protein>
<dbReference type="NCBIfam" id="NF045942">
    <property type="entry name" value="PolPhglucPhase"/>
    <property type="match status" value="1"/>
</dbReference>
<proteinExistence type="inferred from homology"/>
<dbReference type="Gene3D" id="3.30.420.40">
    <property type="match status" value="2"/>
</dbReference>
<dbReference type="EMBL" id="LRPO01000020">
    <property type="protein sequence ID" value="KWZ82098.1"/>
    <property type="molecule type" value="Genomic_DNA"/>
</dbReference>
<sequence>MTCVSHTVQQEVMMIDTAQAFGVDIGGSGIKAAPVDLNKGEFAEPRLKILTPSESTPQAIGSVLRKQLEHFEIPETAPVGISFPAPVKPGQKLNWIANLDQSWVGVDITEALSEECGRPVTVVNDADAAGLAEQQFGAAKGQEGLVVVTTLGTGIGTALIYDGVLIPNTELGHIELEGGKGDAERYASSAVRERKELSYKKWAKRLTKYYSLIEKYFSPSLIVIGGGVSRKSDNFVPFIDIDTPIVPAKLRNEAGIIGAAYYASTK</sequence>
<dbReference type="CDD" id="cd24058">
    <property type="entry name" value="ASKHA_NBD_ROK_PPGK"/>
    <property type="match status" value="1"/>
</dbReference>